<keyword evidence="2" id="KW-1185">Reference proteome</keyword>
<protein>
    <submittedName>
        <fullName evidence="1">Uncharacterized protein</fullName>
    </submittedName>
</protein>
<feature type="non-terminal residue" evidence="1">
    <location>
        <position position="35"/>
    </location>
</feature>
<dbReference type="AlphaFoldDB" id="A0A087U7W2"/>
<dbReference type="EMBL" id="KK118618">
    <property type="protein sequence ID" value="KFM73451.1"/>
    <property type="molecule type" value="Genomic_DNA"/>
</dbReference>
<proteinExistence type="predicted"/>
<organism evidence="1 2">
    <name type="scientific">Stegodyphus mimosarum</name>
    <name type="common">African social velvet spider</name>
    <dbReference type="NCBI Taxonomy" id="407821"/>
    <lineage>
        <taxon>Eukaryota</taxon>
        <taxon>Metazoa</taxon>
        <taxon>Ecdysozoa</taxon>
        <taxon>Arthropoda</taxon>
        <taxon>Chelicerata</taxon>
        <taxon>Arachnida</taxon>
        <taxon>Araneae</taxon>
        <taxon>Araneomorphae</taxon>
        <taxon>Entelegynae</taxon>
        <taxon>Eresoidea</taxon>
        <taxon>Eresidae</taxon>
        <taxon>Stegodyphus</taxon>
    </lineage>
</organism>
<dbReference type="Proteomes" id="UP000054359">
    <property type="component" value="Unassembled WGS sequence"/>
</dbReference>
<evidence type="ECO:0000313" key="1">
    <source>
        <dbReference type="EMBL" id="KFM73451.1"/>
    </source>
</evidence>
<name>A0A087U7W2_STEMI</name>
<reference evidence="1 2" key="1">
    <citation type="submission" date="2013-11" db="EMBL/GenBank/DDBJ databases">
        <title>Genome sequencing of Stegodyphus mimosarum.</title>
        <authorList>
            <person name="Bechsgaard J."/>
        </authorList>
    </citation>
    <scope>NUCLEOTIDE SEQUENCE [LARGE SCALE GENOMIC DNA]</scope>
</reference>
<sequence>MKLKPVHCSLFLSSIKSGCPLILSKTNLQMIRNVL</sequence>
<accession>A0A087U7W2</accession>
<evidence type="ECO:0000313" key="2">
    <source>
        <dbReference type="Proteomes" id="UP000054359"/>
    </source>
</evidence>
<gene>
    <name evidence="1" type="ORF">X975_00784</name>
</gene>